<feature type="transmembrane region" description="Helical" evidence="2">
    <location>
        <begin position="157"/>
        <end position="179"/>
    </location>
</feature>
<keyword evidence="2" id="KW-1133">Transmembrane helix</keyword>
<gene>
    <name evidence="3" type="ORF">N657DRAFT_286213</name>
</gene>
<protein>
    <submittedName>
        <fullName evidence="3">Uncharacterized protein</fullName>
    </submittedName>
</protein>
<comment type="caution">
    <text evidence="3">The sequence shown here is derived from an EMBL/GenBank/DDBJ whole genome shotgun (WGS) entry which is preliminary data.</text>
</comment>
<keyword evidence="4" id="KW-1185">Reference proteome</keyword>
<dbReference type="GeneID" id="87823395"/>
<accession>A0AAN6Z631</accession>
<name>A0AAN6Z631_9PEZI</name>
<reference evidence="3" key="2">
    <citation type="submission" date="2023-05" db="EMBL/GenBank/DDBJ databases">
        <authorList>
            <consortium name="Lawrence Berkeley National Laboratory"/>
            <person name="Steindorff A."/>
            <person name="Hensen N."/>
            <person name="Bonometti L."/>
            <person name="Westerberg I."/>
            <person name="Brannstrom I.O."/>
            <person name="Guillou S."/>
            <person name="Cros-Aarteil S."/>
            <person name="Calhoun S."/>
            <person name="Haridas S."/>
            <person name="Kuo A."/>
            <person name="Mondo S."/>
            <person name="Pangilinan J."/>
            <person name="Riley R."/>
            <person name="Labutti K."/>
            <person name="Andreopoulos B."/>
            <person name="Lipzen A."/>
            <person name="Chen C."/>
            <person name="Yanf M."/>
            <person name="Daum C."/>
            <person name="Ng V."/>
            <person name="Clum A."/>
            <person name="Ohm R."/>
            <person name="Martin F."/>
            <person name="Silar P."/>
            <person name="Natvig D."/>
            <person name="Lalanne C."/>
            <person name="Gautier V."/>
            <person name="Ament-Velasquez S.L."/>
            <person name="Kruys A."/>
            <person name="Hutchinson M.I."/>
            <person name="Powell A.J."/>
            <person name="Barry K."/>
            <person name="Miller A.N."/>
            <person name="Grigoriev I.V."/>
            <person name="Debuchy R."/>
            <person name="Gladieux P."/>
            <person name="Thoren M.H."/>
            <person name="Johannesson H."/>
        </authorList>
    </citation>
    <scope>NUCLEOTIDE SEQUENCE</scope>
    <source>
        <strain evidence="3">CBS 731.68</strain>
    </source>
</reference>
<organism evidence="3 4">
    <name type="scientific">Parathielavia appendiculata</name>
    <dbReference type="NCBI Taxonomy" id="2587402"/>
    <lineage>
        <taxon>Eukaryota</taxon>
        <taxon>Fungi</taxon>
        <taxon>Dikarya</taxon>
        <taxon>Ascomycota</taxon>
        <taxon>Pezizomycotina</taxon>
        <taxon>Sordariomycetes</taxon>
        <taxon>Sordariomycetidae</taxon>
        <taxon>Sordariales</taxon>
        <taxon>Chaetomiaceae</taxon>
        <taxon>Parathielavia</taxon>
    </lineage>
</organism>
<dbReference type="RefSeq" id="XP_062649734.1">
    <property type="nucleotide sequence ID" value="XM_062786627.1"/>
</dbReference>
<proteinExistence type="predicted"/>
<reference evidence="3" key="1">
    <citation type="journal article" date="2023" name="Mol. Phylogenet. Evol.">
        <title>Genome-scale phylogeny and comparative genomics of the fungal order Sordariales.</title>
        <authorList>
            <person name="Hensen N."/>
            <person name="Bonometti L."/>
            <person name="Westerberg I."/>
            <person name="Brannstrom I.O."/>
            <person name="Guillou S."/>
            <person name="Cros-Aarteil S."/>
            <person name="Calhoun S."/>
            <person name="Haridas S."/>
            <person name="Kuo A."/>
            <person name="Mondo S."/>
            <person name="Pangilinan J."/>
            <person name="Riley R."/>
            <person name="LaButti K."/>
            <person name="Andreopoulos B."/>
            <person name="Lipzen A."/>
            <person name="Chen C."/>
            <person name="Yan M."/>
            <person name="Daum C."/>
            <person name="Ng V."/>
            <person name="Clum A."/>
            <person name="Steindorff A."/>
            <person name="Ohm R.A."/>
            <person name="Martin F."/>
            <person name="Silar P."/>
            <person name="Natvig D.O."/>
            <person name="Lalanne C."/>
            <person name="Gautier V."/>
            <person name="Ament-Velasquez S.L."/>
            <person name="Kruys A."/>
            <person name="Hutchinson M.I."/>
            <person name="Powell A.J."/>
            <person name="Barry K."/>
            <person name="Miller A.N."/>
            <person name="Grigoriev I.V."/>
            <person name="Debuchy R."/>
            <person name="Gladieux P."/>
            <person name="Hiltunen Thoren M."/>
            <person name="Johannesson H."/>
        </authorList>
    </citation>
    <scope>NUCLEOTIDE SEQUENCE</scope>
    <source>
        <strain evidence="3">CBS 731.68</strain>
    </source>
</reference>
<feature type="transmembrane region" description="Helical" evidence="2">
    <location>
        <begin position="26"/>
        <end position="45"/>
    </location>
</feature>
<evidence type="ECO:0000313" key="4">
    <source>
        <dbReference type="Proteomes" id="UP001302602"/>
    </source>
</evidence>
<dbReference type="AlphaFoldDB" id="A0AAN6Z631"/>
<dbReference type="Proteomes" id="UP001302602">
    <property type="component" value="Unassembled WGS sequence"/>
</dbReference>
<evidence type="ECO:0000256" key="2">
    <source>
        <dbReference type="SAM" id="Phobius"/>
    </source>
</evidence>
<keyword evidence="2" id="KW-0472">Membrane</keyword>
<evidence type="ECO:0000313" key="3">
    <source>
        <dbReference type="EMBL" id="KAK4125963.1"/>
    </source>
</evidence>
<evidence type="ECO:0000256" key="1">
    <source>
        <dbReference type="SAM" id="MobiDB-lite"/>
    </source>
</evidence>
<feature type="region of interest" description="Disordered" evidence="1">
    <location>
        <begin position="64"/>
        <end position="88"/>
    </location>
</feature>
<sequence>MSSAMKAPLASNTTRARIQLFCSPNIPVYMINGMIGLTIHCWLTFGPLSSFVNEGRTGCIATSSSRGSVPSIPSPRKCPPTTNLGPPRTDTSPLPNIHLPSGETCCSGPPRILACGRSRPVAFRGSGQDHRNQEGVRFSVSRCGVNPLGLAALLLRLLFAVLMVLYCGSIHGASLLFTLQRVAGPSITRNVLGLFGSTSGHNRFHTRQKAFSDNNPRWYWRWRCAGGDANGGLHQRLVECCMPIPTHQRKLACAAPPAFSGYQPQYRTTTRDGKDSVLADA</sequence>
<keyword evidence="2" id="KW-0812">Transmembrane</keyword>
<dbReference type="EMBL" id="MU853225">
    <property type="protein sequence ID" value="KAK4125963.1"/>
    <property type="molecule type" value="Genomic_DNA"/>
</dbReference>